<evidence type="ECO:0000313" key="1">
    <source>
        <dbReference type="EMBL" id="GAH76101.1"/>
    </source>
</evidence>
<protein>
    <submittedName>
        <fullName evidence="1">Uncharacterized protein</fullName>
    </submittedName>
</protein>
<comment type="caution">
    <text evidence="1">The sequence shown here is derived from an EMBL/GenBank/DDBJ whole genome shotgun (WGS) entry which is preliminary data.</text>
</comment>
<name>X1I123_9ZZZZ</name>
<accession>X1I123</accession>
<proteinExistence type="predicted"/>
<organism evidence="1">
    <name type="scientific">marine sediment metagenome</name>
    <dbReference type="NCBI Taxonomy" id="412755"/>
    <lineage>
        <taxon>unclassified sequences</taxon>
        <taxon>metagenomes</taxon>
        <taxon>ecological metagenomes</taxon>
    </lineage>
</organism>
<sequence length="117" mass="13353">MSVSLPRSPRVSDTEDPVTWVLSEGASYTFGSKREPEEFRTPGSTAVSTDLGIQLFEEVVERENLPMHPVPVQMFEVQDWERTKKIIEKLNALEAVFGMLNELTPEQREAFEKAVKR</sequence>
<feature type="non-terminal residue" evidence="1">
    <location>
        <position position="117"/>
    </location>
</feature>
<reference evidence="1" key="1">
    <citation type="journal article" date="2014" name="Front. Microbiol.">
        <title>High frequency of phylogenetically diverse reductive dehalogenase-homologous genes in deep subseafloor sedimentary metagenomes.</title>
        <authorList>
            <person name="Kawai M."/>
            <person name="Futagami T."/>
            <person name="Toyoda A."/>
            <person name="Takaki Y."/>
            <person name="Nishi S."/>
            <person name="Hori S."/>
            <person name="Arai W."/>
            <person name="Tsubouchi T."/>
            <person name="Morono Y."/>
            <person name="Uchiyama I."/>
            <person name="Ito T."/>
            <person name="Fujiyama A."/>
            <person name="Inagaki F."/>
            <person name="Takami H."/>
        </authorList>
    </citation>
    <scope>NUCLEOTIDE SEQUENCE</scope>
    <source>
        <strain evidence="1">Expedition CK06-06</strain>
    </source>
</reference>
<dbReference type="EMBL" id="BARU01026421">
    <property type="protein sequence ID" value="GAH76101.1"/>
    <property type="molecule type" value="Genomic_DNA"/>
</dbReference>
<dbReference type="AlphaFoldDB" id="X1I123"/>
<gene>
    <name evidence="1" type="ORF">S03H2_42443</name>
</gene>